<protein>
    <submittedName>
        <fullName evidence="1">Uncharacterized protein</fullName>
    </submittedName>
</protein>
<sequence>MPIPEAGKQKSWRRNAFVRQTLECNVARPWGVLDVAFQVSAGIPDSTFVQVDPVKRDQTSFNKRSLDNGILQKEITLRKKNCAINVQQPLESNDEKLHNSTVTCA</sequence>
<keyword evidence="2" id="KW-1185">Reference proteome</keyword>
<name>A0AA40FFC6_9HYME</name>
<dbReference type="EMBL" id="JAHYIQ010000046">
    <property type="protein sequence ID" value="KAK1117976.1"/>
    <property type="molecule type" value="Genomic_DNA"/>
</dbReference>
<proteinExistence type="predicted"/>
<accession>A0AA40FFC6</accession>
<gene>
    <name evidence="1" type="ORF">K0M31_015425</name>
</gene>
<reference evidence="1" key="1">
    <citation type="submission" date="2021-10" db="EMBL/GenBank/DDBJ databases">
        <title>Melipona bicolor Genome sequencing and assembly.</title>
        <authorList>
            <person name="Araujo N.S."/>
            <person name="Arias M.C."/>
        </authorList>
    </citation>
    <scope>NUCLEOTIDE SEQUENCE</scope>
    <source>
        <strain evidence="1">USP_2M_L1-L4_2017</strain>
        <tissue evidence="1">Whole body</tissue>
    </source>
</reference>
<dbReference type="Proteomes" id="UP001177670">
    <property type="component" value="Unassembled WGS sequence"/>
</dbReference>
<dbReference type="AlphaFoldDB" id="A0AA40FFC6"/>
<organism evidence="1 2">
    <name type="scientific">Melipona bicolor</name>
    <dbReference type="NCBI Taxonomy" id="60889"/>
    <lineage>
        <taxon>Eukaryota</taxon>
        <taxon>Metazoa</taxon>
        <taxon>Ecdysozoa</taxon>
        <taxon>Arthropoda</taxon>
        <taxon>Hexapoda</taxon>
        <taxon>Insecta</taxon>
        <taxon>Pterygota</taxon>
        <taxon>Neoptera</taxon>
        <taxon>Endopterygota</taxon>
        <taxon>Hymenoptera</taxon>
        <taxon>Apocrita</taxon>
        <taxon>Aculeata</taxon>
        <taxon>Apoidea</taxon>
        <taxon>Anthophila</taxon>
        <taxon>Apidae</taxon>
        <taxon>Melipona</taxon>
    </lineage>
</organism>
<comment type="caution">
    <text evidence="1">The sequence shown here is derived from an EMBL/GenBank/DDBJ whole genome shotgun (WGS) entry which is preliminary data.</text>
</comment>
<evidence type="ECO:0000313" key="1">
    <source>
        <dbReference type="EMBL" id="KAK1117976.1"/>
    </source>
</evidence>
<evidence type="ECO:0000313" key="2">
    <source>
        <dbReference type="Proteomes" id="UP001177670"/>
    </source>
</evidence>